<dbReference type="InterPro" id="IPR006597">
    <property type="entry name" value="Sel1-like"/>
</dbReference>
<evidence type="ECO:0000256" key="4">
    <source>
        <dbReference type="ARBA" id="ARBA00022737"/>
    </source>
</evidence>
<reference evidence="6 7" key="1">
    <citation type="submission" date="2013-04" db="EMBL/GenBank/DDBJ databases">
        <title>Hyphomonas sp. T24B3 Genome Sequencing.</title>
        <authorList>
            <person name="Lai Q."/>
            <person name="Shao Z."/>
        </authorList>
    </citation>
    <scope>NUCLEOTIDE SEQUENCE [LARGE SCALE GENOMIC DNA]</scope>
    <source>
        <strain evidence="6 7">T24B3</strain>
    </source>
</reference>
<dbReference type="SUPFAM" id="SSF81901">
    <property type="entry name" value="HCP-like"/>
    <property type="match status" value="2"/>
</dbReference>
<evidence type="ECO:0000313" key="7">
    <source>
        <dbReference type="Proteomes" id="UP000249123"/>
    </source>
</evidence>
<name>A0A062TUE2_9PROT</name>
<keyword evidence="4" id="KW-0677">Repeat</keyword>
<dbReference type="Gene3D" id="1.25.40.10">
    <property type="entry name" value="Tetratricopeptide repeat domain"/>
    <property type="match status" value="1"/>
</dbReference>
<dbReference type="RefSeq" id="WP_034828827.1">
    <property type="nucleotide sequence ID" value="NZ_AWFA01000056.1"/>
</dbReference>
<sequence length="440" mass="47138">MKIPSFLTSMGLSAFALLALPGASAQEIVSTNEIACSKGGAEACFYAGADYANGSKGLPLSKPKAAELFIKACDLGIPDGCFYTARMYRYGVEGIAADPARGISLYEKACTMGHEEACSATFAILRTAEKGEQDMPRLLTAFEKGCANQSLKACQWGAEIFYDGRKGKDPGHVDPVRAAPLAEQACDVTGEPYFCVIGEIMYAKPDSPAFNAEKALKMTAINCEAGVEESCANLGGIYHSIGDYERAYTQYDKACQLGNEIGCGAAKDLKSWLDEWAEWNAKQAAREAEISAMLNAGDYNGAVATAVSVYKSSDWAAKAVNAASAAGRMGDVDDYDLKVLELWFDSKGPGGVVKAEMRRRGIAVSGEYDSWAADMQTIRSANQRFNAARANTSSYRPIERGPSLGSKPMLSATDAAAQTREKYRYAHCTMNGNANRTICQ</sequence>
<keyword evidence="5" id="KW-0732">Signal</keyword>
<comment type="similarity">
    <text evidence="2">Belongs to the hcp beta-lactamase family.</text>
</comment>
<dbReference type="AlphaFoldDB" id="A0A062TUE2"/>
<dbReference type="Proteomes" id="UP000249123">
    <property type="component" value="Unassembled WGS sequence"/>
</dbReference>
<dbReference type="PANTHER" id="PTHR13891:SF1">
    <property type="entry name" value="CYTOCHROME C OXIDASE ASSEMBLY FACTOR 7"/>
    <property type="match status" value="1"/>
</dbReference>
<evidence type="ECO:0000313" key="6">
    <source>
        <dbReference type="EMBL" id="RAN31380.1"/>
    </source>
</evidence>
<evidence type="ECO:0000256" key="1">
    <source>
        <dbReference type="ARBA" id="ARBA00004613"/>
    </source>
</evidence>
<dbReference type="InterPro" id="IPR040239">
    <property type="entry name" value="HcpB-like"/>
</dbReference>
<dbReference type="PROSITE" id="PS50005">
    <property type="entry name" value="TPR"/>
    <property type="match status" value="1"/>
</dbReference>
<gene>
    <name evidence="6" type="ORF">HY3_04700</name>
</gene>
<dbReference type="SMART" id="SM00671">
    <property type="entry name" value="SEL1"/>
    <property type="match status" value="3"/>
</dbReference>
<keyword evidence="3" id="KW-0964">Secreted</keyword>
<dbReference type="STRING" id="1280941.HY2_05000"/>
<organism evidence="6 7">
    <name type="scientific">Hyphomonas pacifica</name>
    <dbReference type="NCBI Taxonomy" id="1280941"/>
    <lineage>
        <taxon>Bacteria</taxon>
        <taxon>Pseudomonadati</taxon>
        <taxon>Pseudomonadota</taxon>
        <taxon>Alphaproteobacteria</taxon>
        <taxon>Hyphomonadales</taxon>
        <taxon>Hyphomonadaceae</taxon>
        <taxon>Hyphomonas</taxon>
    </lineage>
</organism>
<evidence type="ECO:0000256" key="5">
    <source>
        <dbReference type="SAM" id="SignalP"/>
    </source>
</evidence>
<protein>
    <submittedName>
        <fullName evidence="6">Uncharacterized protein</fullName>
    </submittedName>
</protein>
<dbReference type="Pfam" id="PF08238">
    <property type="entry name" value="Sel1"/>
    <property type="match status" value="3"/>
</dbReference>
<proteinExistence type="inferred from homology"/>
<evidence type="ECO:0000256" key="2">
    <source>
        <dbReference type="ARBA" id="ARBA00008486"/>
    </source>
</evidence>
<dbReference type="InterPro" id="IPR011990">
    <property type="entry name" value="TPR-like_helical_dom_sf"/>
</dbReference>
<comment type="caution">
    <text evidence="6">The sequence shown here is derived from an EMBL/GenBank/DDBJ whole genome shotgun (WGS) entry which is preliminary data.</text>
</comment>
<dbReference type="GO" id="GO:0005576">
    <property type="term" value="C:extracellular region"/>
    <property type="evidence" value="ECO:0007669"/>
    <property type="project" value="UniProtKB-SubCell"/>
</dbReference>
<dbReference type="eggNOG" id="COG0790">
    <property type="taxonomic scope" value="Bacteria"/>
</dbReference>
<dbReference type="OrthoDB" id="7615610at2"/>
<feature type="signal peptide" evidence="5">
    <location>
        <begin position="1"/>
        <end position="25"/>
    </location>
</feature>
<dbReference type="InterPro" id="IPR019734">
    <property type="entry name" value="TPR_rpt"/>
</dbReference>
<feature type="chain" id="PRO_5039908290" evidence="5">
    <location>
        <begin position="26"/>
        <end position="440"/>
    </location>
</feature>
<comment type="subcellular location">
    <subcellularLocation>
        <location evidence="1">Secreted</location>
    </subcellularLocation>
</comment>
<dbReference type="PANTHER" id="PTHR13891">
    <property type="entry name" value="CYTOCHROME C OXIDASE ASSEMBLY FACTOR 7"/>
    <property type="match status" value="1"/>
</dbReference>
<keyword evidence="7" id="KW-1185">Reference proteome</keyword>
<dbReference type="EMBL" id="AWFB01000056">
    <property type="protein sequence ID" value="RAN31380.1"/>
    <property type="molecule type" value="Genomic_DNA"/>
</dbReference>
<evidence type="ECO:0000256" key="3">
    <source>
        <dbReference type="ARBA" id="ARBA00022525"/>
    </source>
</evidence>
<accession>A0A062TUE2</accession>